<dbReference type="HOGENOM" id="CLU_061281_3_1_6"/>
<protein>
    <recommendedName>
        <fullName evidence="7">2-C-methyl-D-erythritol 4-phosphate cytidylyltransferase</fullName>
        <ecNumber evidence="7">2.7.7.60</ecNumber>
    </recommendedName>
    <alternativeName>
        <fullName evidence="7">4-diphosphocytidyl-2C-methyl-D-erythritol synthase</fullName>
    </alternativeName>
    <alternativeName>
        <fullName evidence="7">MEP cytidylyltransferase</fullName>
        <shortName evidence="7">MCT</shortName>
    </alternativeName>
</protein>
<comment type="subunit">
    <text evidence="7">Homodimer.</text>
</comment>
<dbReference type="InterPro" id="IPR001228">
    <property type="entry name" value="IspD"/>
</dbReference>
<dbReference type="CDD" id="cd02516">
    <property type="entry name" value="CDP-ME_synthetase"/>
    <property type="match status" value="1"/>
</dbReference>
<dbReference type="UniPathway" id="UPA00056">
    <property type="reaction ID" value="UER00093"/>
</dbReference>
<dbReference type="AlphaFoldDB" id="A0A076LGB7"/>
<dbReference type="GO" id="GO:0019288">
    <property type="term" value="P:isopentenyl diphosphate biosynthetic process, methylerythritol 4-phosphate pathway"/>
    <property type="evidence" value="ECO:0007669"/>
    <property type="project" value="UniProtKB-UniRule"/>
</dbReference>
<dbReference type="InterPro" id="IPR029044">
    <property type="entry name" value="Nucleotide-diphossugar_trans"/>
</dbReference>
<feature type="site" description="Positions MEP for the nucleophilic attack" evidence="7">
    <location>
        <position position="217"/>
    </location>
</feature>
<comment type="function">
    <text evidence="7">Catalyzes the formation of 4-diphosphocytidyl-2-C-methyl-D-erythritol from CTP and 2-C-methyl-D-erythritol 4-phosphate (MEP).</text>
</comment>
<dbReference type="EMBL" id="CP006664">
    <property type="protein sequence ID" value="AIJ07565.1"/>
    <property type="molecule type" value="Genomic_DNA"/>
</dbReference>
<dbReference type="FunFam" id="3.90.550.10:FF:000003">
    <property type="entry name" value="2-C-methyl-D-erythritol 4-phosphate cytidylyltransferase"/>
    <property type="match status" value="1"/>
</dbReference>
<evidence type="ECO:0000313" key="9">
    <source>
        <dbReference type="Proteomes" id="UP000028681"/>
    </source>
</evidence>
<evidence type="ECO:0000256" key="5">
    <source>
        <dbReference type="ARBA" id="ARBA00022695"/>
    </source>
</evidence>
<gene>
    <name evidence="7 8" type="primary">ispD</name>
    <name evidence="8" type="ORF">ETEE_1102</name>
</gene>
<dbReference type="GeneID" id="33938787"/>
<evidence type="ECO:0000256" key="6">
    <source>
        <dbReference type="ARBA" id="ARBA00023229"/>
    </source>
</evidence>
<reference evidence="8 9" key="1">
    <citation type="journal article" date="2012" name="PLoS ONE">
        <title>Edwardsiella comparative phylogenomics reveal the new intra/inter-species taxonomic relationships, virulence evolution and niche adaptation mechanisms.</title>
        <authorList>
            <person name="Yang M."/>
            <person name="Lv Y."/>
            <person name="Xiao J."/>
            <person name="Wu H."/>
            <person name="Zheng H."/>
            <person name="Liu Q."/>
            <person name="Zhang Y."/>
            <person name="Wang Q."/>
        </authorList>
    </citation>
    <scope>NUCLEOTIDE SEQUENCE [LARGE SCALE GENOMIC DNA]</scope>
    <source>
        <strain evidence="9">080813</strain>
    </source>
</reference>
<dbReference type="InterPro" id="IPR050088">
    <property type="entry name" value="IspD/TarI_cytidylyltransf_bact"/>
</dbReference>
<evidence type="ECO:0000256" key="1">
    <source>
        <dbReference type="ARBA" id="ARBA00001282"/>
    </source>
</evidence>
<dbReference type="PANTHER" id="PTHR32125">
    <property type="entry name" value="2-C-METHYL-D-ERYTHRITOL 4-PHOSPHATE CYTIDYLYLTRANSFERASE, CHLOROPLASTIC"/>
    <property type="match status" value="1"/>
</dbReference>
<keyword evidence="6 7" id="KW-0414">Isoprene biosynthesis</keyword>
<feature type="site" description="Transition state stabilizer" evidence="7">
    <location>
        <position position="24"/>
    </location>
</feature>
<dbReference type="KEGG" id="ete:ETEE_1102"/>
<name>A0A076LGB7_9GAMM</name>
<dbReference type="SUPFAM" id="SSF53448">
    <property type="entry name" value="Nucleotide-diphospho-sugar transferases"/>
    <property type="match status" value="1"/>
</dbReference>
<keyword evidence="4 7" id="KW-0808">Transferase</keyword>
<sequence>MNDNDSVNEPSIVAIVPAAGIGSRMQSATPKQYLTLNGKTILEHAVTALFAHPSVRRAIVALHPQDRCFDALPLAADRRVSRVTGGVSRAESVLAALLAAADADWVLVHDAARPCLRPDDLAQLVACVDAAHQGAILATPVCDTMKRAEAGLPRIAHTVARQDLWHALTPQLFPRALLIQCLQRALNEGATVTDEASALEHCGYHPRLVNGRSDNIKVTRPEDLALAEFYLARHASMTHSQEQ</sequence>
<evidence type="ECO:0000256" key="4">
    <source>
        <dbReference type="ARBA" id="ARBA00022679"/>
    </source>
</evidence>
<accession>A0A076LGB7</accession>
<dbReference type="RefSeq" id="WP_034164740.1">
    <property type="nucleotide sequence ID" value="NZ_CP006664.1"/>
</dbReference>
<dbReference type="InterPro" id="IPR018294">
    <property type="entry name" value="ISPD_synthase_CS"/>
</dbReference>
<dbReference type="NCBIfam" id="TIGR00453">
    <property type="entry name" value="ispD"/>
    <property type="match status" value="1"/>
</dbReference>
<feature type="site" description="Transition state stabilizer" evidence="7">
    <location>
        <position position="31"/>
    </location>
</feature>
<dbReference type="GO" id="GO:0050518">
    <property type="term" value="F:2-C-methyl-D-erythritol 4-phosphate cytidylyltransferase activity"/>
    <property type="evidence" value="ECO:0007669"/>
    <property type="project" value="UniProtKB-UniRule"/>
</dbReference>
<comment type="pathway">
    <text evidence="2 7">Isoprenoid biosynthesis; isopentenyl diphosphate biosynthesis via DXP pathway; isopentenyl diphosphate from 1-deoxy-D-xylulose 5-phosphate: step 2/6.</text>
</comment>
<dbReference type="EC" id="2.7.7.60" evidence="7"/>
<keyword evidence="5 7" id="KW-0548">Nucleotidyltransferase</keyword>
<comment type="similarity">
    <text evidence="3 7">Belongs to the IspD/TarI cytidylyltransferase family. IspD subfamily.</text>
</comment>
<organism evidence="8 9">
    <name type="scientific">Edwardsiella anguillarum ET080813</name>
    <dbReference type="NCBI Taxonomy" id="667120"/>
    <lineage>
        <taxon>Bacteria</taxon>
        <taxon>Pseudomonadati</taxon>
        <taxon>Pseudomonadota</taxon>
        <taxon>Gammaproteobacteria</taxon>
        <taxon>Enterobacterales</taxon>
        <taxon>Hafniaceae</taxon>
        <taxon>Edwardsiella</taxon>
    </lineage>
</organism>
<dbReference type="PROSITE" id="PS01295">
    <property type="entry name" value="ISPD"/>
    <property type="match status" value="1"/>
</dbReference>
<evidence type="ECO:0000313" key="8">
    <source>
        <dbReference type="EMBL" id="AIJ07565.1"/>
    </source>
</evidence>
<evidence type="ECO:0000256" key="2">
    <source>
        <dbReference type="ARBA" id="ARBA00004787"/>
    </source>
</evidence>
<dbReference type="InterPro" id="IPR034683">
    <property type="entry name" value="IspD/TarI"/>
</dbReference>
<dbReference type="HAMAP" id="MF_00108">
    <property type="entry name" value="IspD"/>
    <property type="match status" value="1"/>
</dbReference>
<dbReference type="Proteomes" id="UP000028681">
    <property type="component" value="Chromosome"/>
</dbReference>
<evidence type="ECO:0000256" key="3">
    <source>
        <dbReference type="ARBA" id="ARBA00009789"/>
    </source>
</evidence>
<proteinExistence type="inferred from homology"/>
<dbReference type="PANTHER" id="PTHR32125:SF4">
    <property type="entry name" value="2-C-METHYL-D-ERYTHRITOL 4-PHOSPHATE CYTIDYLYLTRANSFERASE, CHLOROPLASTIC"/>
    <property type="match status" value="1"/>
</dbReference>
<evidence type="ECO:0000256" key="7">
    <source>
        <dbReference type="HAMAP-Rule" id="MF_00108"/>
    </source>
</evidence>
<dbReference type="Gene3D" id="3.90.550.10">
    <property type="entry name" value="Spore Coat Polysaccharide Biosynthesis Protein SpsA, Chain A"/>
    <property type="match status" value="1"/>
</dbReference>
<comment type="catalytic activity">
    <reaction evidence="1 7">
        <text>2-C-methyl-D-erythritol 4-phosphate + CTP + H(+) = 4-CDP-2-C-methyl-D-erythritol + diphosphate</text>
        <dbReference type="Rhea" id="RHEA:13429"/>
        <dbReference type="ChEBI" id="CHEBI:15378"/>
        <dbReference type="ChEBI" id="CHEBI:33019"/>
        <dbReference type="ChEBI" id="CHEBI:37563"/>
        <dbReference type="ChEBI" id="CHEBI:57823"/>
        <dbReference type="ChEBI" id="CHEBI:58262"/>
        <dbReference type="EC" id="2.7.7.60"/>
    </reaction>
</comment>
<feature type="site" description="Positions MEP for the nucleophilic attack" evidence="7">
    <location>
        <position position="161"/>
    </location>
</feature>
<dbReference type="Pfam" id="PF01128">
    <property type="entry name" value="IspD"/>
    <property type="match status" value="1"/>
</dbReference>